<dbReference type="PANTHER" id="PTHR30212:SF2">
    <property type="entry name" value="PROTEIN YIIM"/>
    <property type="match status" value="1"/>
</dbReference>
<evidence type="ECO:0000259" key="1">
    <source>
        <dbReference type="PROSITE" id="PS51340"/>
    </source>
</evidence>
<dbReference type="GO" id="GO:0030170">
    <property type="term" value="F:pyridoxal phosphate binding"/>
    <property type="evidence" value="ECO:0007669"/>
    <property type="project" value="InterPro"/>
</dbReference>
<dbReference type="KEGG" id="phl:KKY_2134"/>
<dbReference type="GO" id="GO:0030151">
    <property type="term" value="F:molybdenum ion binding"/>
    <property type="evidence" value="ECO:0007669"/>
    <property type="project" value="InterPro"/>
</dbReference>
<dbReference type="Gene3D" id="2.40.33.20">
    <property type="entry name" value="PK beta-barrel domain-like"/>
    <property type="match status" value="1"/>
</dbReference>
<dbReference type="InterPro" id="IPR005302">
    <property type="entry name" value="MoCF_Sase_C"/>
</dbReference>
<accession>G4R650</accession>
<dbReference type="AlphaFoldDB" id="G4R650"/>
<gene>
    <name evidence="2" type="ordered locus">KKY_2134</name>
</gene>
<dbReference type="EMBL" id="CP003075">
    <property type="protein sequence ID" value="AEQ52143.1"/>
    <property type="molecule type" value="Genomic_DNA"/>
</dbReference>
<keyword evidence="3" id="KW-1185">Reference proteome</keyword>
<dbReference type="Proteomes" id="UP000008850">
    <property type="component" value="Chromosome"/>
</dbReference>
<evidence type="ECO:0000313" key="2">
    <source>
        <dbReference type="EMBL" id="AEQ52143.1"/>
    </source>
</evidence>
<feature type="domain" description="MOSC" evidence="1">
    <location>
        <begin position="31"/>
        <end position="164"/>
    </location>
</feature>
<dbReference type="PANTHER" id="PTHR30212">
    <property type="entry name" value="PROTEIN YIIM"/>
    <property type="match status" value="1"/>
</dbReference>
<proteinExistence type="predicted"/>
<evidence type="ECO:0000313" key="3">
    <source>
        <dbReference type="Proteomes" id="UP000008850"/>
    </source>
</evidence>
<dbReference type="RefSeq" id="WP_014131292.1">
    <property type="nucleotide sequence ID" value="NC_016078.1"/>
</dbReference>
<dbReference type="eggNOG" id="COG2258">
    <property type="taxonomic scope" value="Bacteria"/>
</dbReference>
<sequence>MSQILLESVNVGQPVALDAGRPDKRTGICKRALEGAVRVHRLGADGDAVVDTRHHGGPGQALYLYSLEDYAFWSARGVATGSGMFGENLTVSGIESADLCIGDRLVVGEVVLEVTSSRIPCATFAKRMGDPGFVKKFRDAGRPGAYLRVIAEGHIAAGQAIELKPFAGDRISLGEHFALTFTAMKTPLSREMITRLLALPLAERDRADNLERLAAL</sequence>
<protein>
    <recommendedName>
        <fullName evidence="1">MOSC domain-containing protein</fullName>
    </recommendedName>
</protein>
<dbReference type="GO" id="GO:0003824">
    <property type="term" value="F:catalytic activity"/>
    <property type="evidence" value="ECO:0007669"/>
    <property type="project" value="InterPro"/>
</dbReference>
<dbReference type="SUPFAM" id="SSF50800">
    <property type="entry name" value="PK beta-barrel domain-like"/>
    <property type="match status" value="1"/>
</dbReference>
<dbReference type="PROSITE" id="PS51340">
    <property type="entry name" value="MOSC"/>
    <property type="match status" value="1"/>
</dbReference>
<dbReference type="Pfam" id="PF03473">
    <property type="entry name" value="MOSC"/>
    <property type="match status" value="1"/>
</dbReference>
<dbReference type="HOGENOM" id="CLU_082566_0_1_5"/>
<dbReference type="PATRIC" id="fig|1082931.4.peg.2102"/>
<name>G4R650_PELHB</name>
<organism evidence="2 3">
    <name type="scientific">Pelagibacterium halotolerans (strain DSM 22347 / JCM 15775 / CGMCC 1.7692 / B2)</name>
    <dbReference type="NCBI Taxonomy" id="1082931"/>
    <lineage>
        <taxon>Bacteria</taxon>
        <taxon>Pseudomonadati</taxon>
        <taxon>Pseudomonadota</taxon>
        <taxon>Alphaproteobacteria</taxon>
        <taxon>Hyphomicrobiales</taxon>
        <taxon>Devosiaceae</taxon>
        <taxon>Pelagibacterium</taxon>
    </lineage>
</organism>
<dbReference type="InterPro" id="IPR052353">
    <property type="entry name" value="Benzoxazolinone_Detox_Enz"/>
</dbReference>
<dbReference type="STRING" id="1082931.KKY_2134"/>
<reference evidence="2 3" key="1">
    <citation type="journal article" date="2012" name="J. Bacteriol.">
        <title>Complete genome sequence of Pelagibacterium halotolerans B2T.</title>
        <authorList>
            <person name="Huo Y.Y."/>
            <person name="Cheng H."/>
            <person name="Han X.F."/>
            <person name="Jiang X.W."/>
            <person name="Sun C."/>
            <person name="Zhang X.Q."/>
            <person name="Zhu X.F."/>
            <person name="Liu Y.F."/>
            <person name="Li P.F."/>
            <person name="Ni P.X."/>
            <person name="Wu M."/>
        </authorList>
    </citation>
    <scope>NUCLEOTIDE SEQUENCE [LARGE SCALE GENOMIC DNA]</scope>
    <source>
        <strain evidence="3">DSM 22347 / JCM 15775 / CGMCC 1.7692 / B2</strain>
    </source>
</reference>
<dbReference type="InterPro" id="IPR011037">
    <property type="entry name" value="Pyrv_Knase-like_insert_dom_sf"/>
</dbReference>